<proteinExistence type="predicted"/>
<accession>A0A7M3SU33</accession>
<keyword evidence="2" id="KW-1133">Transmembrane helix</keyword>
<gene>
    <name evidence="4" type="ORF">nbrc107697_01960</name>
</gene>
<feature type="domain" description="DUF8017" evidence="3">
    <location>
        <begin position="115"/>
        <end position="304"/>
    </location>
</feature>
<dbReference type="EMBL" id="BJOU01000001">
    <property type="protein sequence ID" value="GED96157.1"/>
    <property type="molecule type" value="Genomic_DNA"/>
</dbReference>
<comment type="caution">
    <text evidence="4">The sequence shown here is derived from an EMBL/GenBank/DDBJ whole genome shotgun (WGS) entry which is preliminary data.</text>
</comment>
<evidence type="ECO:0000259" key="3">
    <source>
        <dbReference type="Pfam" id="PF26056"/>
    </source>
</evidence>
<reference evidence="5" key="1">
    <citation type="submission" date="2019-06" db="EMBL/GenBank/DDBJ databases">
        <title>Gordonia isolated from sludge of a wastewater treatment plant.</title>
        <authorList>
            <person name="Tamura T."/>
            <person name="Aoyama K."/>
            <person name="Kang Y."/>
            <person name="Saito S."/>
            <person name="Akiyama N."/>
            <person name="Yazawa K."/>
            <person name="Gonoi T."/>
            <person name="Mikami Y."/>
        </authorList>
    </citation>
    <scope>NUCLEOTIDE SEQUENCE [LARGE SCALE GENOMIC DNA]</scope>
    <source>
        <strain evidence="5">NBRC 107697</strain>
    </source>
</reference>
<organism evidence="4 5">
    <name type="scientific">Gordonia crocea</name>
    <dbReference type="NCBI Taxonomy" id="589162"/>
    <lineage>
        <taxon>Bacteria</taxon>
        <taxon>Bacillati</taxon>
        <taxon>Actinomycetota</taxon>
        <taxon>Actinomycetes</taxon>
        <taxon>Mycobacteriales</taxon>
        <taxon>Gordoniaceae</taxon>
        <taxon>Gordonia</taxon>
    </lineage>
</organism>
<dbReference type="InterPro" id="IPR058330">
    <property type="entry name" value="DUF8017"/>
</dbReference>
<dbReference type="Pfam" id="PF26056">
    <property type="entry name" value="DUF8017"/>
    <property type="match status" value="1"/>
</dbReference>
<evidence type="ECO:0000313" key="4">
    <source>
        <dbReference type="EMBL" id="GED96157.1"/>
    </source>
</evidence>
<dbReference type="Proteomes" id="UP000444980">
    <property type="component" value="Unassembled WGS sequence"/>
</dbReference>
<evidence type="ECO:0000256" key="1">
    <source>
        <dbReference type="SAM" id="MobiDB-lite"/>
    </source>
</evidence>
<feature type="region of interest" description="Disordered" evidence="1">
    <location>
        <begin position="1"/>
        <end position="41"/>
    </location>
</feature>
<evidence type="ECO:0000313" key="5">
    <source>
        <dbReference type="Proteomes" id="UP000444980"/>
    </source>
</evidence>
<feature type="compositionally biased region" description="Low complexity" evidence="1">
    <location>
        <begin position="27"/>
        <end position="41"/>
    </location>
</feature>
<keyword evidence="5" id="KW-1185">Reference proteome</keyword>
<keyword evidence="2" id="KW-0812">Transmembrane</keyword>
<sequence length="305" mass="31885">MSASPGPSGPARDPYVDDQGDVWTPVPDSGVSGPAAASPPSARRFDPALVKLGVLVTVIAVVVGGLWVHSLGKPSSSRTDDVLAELSKAQRWTPPAPTRTAPRRGCTGLAATPTAQTPPGWKTVVGTWGLTYDVPAEWTVSGCNRVVGWEYPCDDGPFGFCVARALDSSAVQRSREARCLGTQTTIVGFGGAARLPDIRDALDVEKRAVKRIYTSSSGGPPPLVEMGSERSITVAGRPAVQQVASVSGISPKRCIGPRALHSMIATRVPAQRNTVIFVISIGQGYDGAPEPSVIDRIVATLRPSS</sequence>
<name>A0A7M3SU33_9ACTN</name>
<dbReference type="RefSeq" id="WP_161925664.1">
    <property type="nucleotide sequence ID" value="NZ_BJOU01000001.1"/>
</dbReference>
<dbReference type="OrthoDB" id="5180029at2"/>
<feature type="region of interest" description="Disordered" evidence="1">
    <location>
        <begin position="88"/>
        <end position="118"/>
    </location>
</feature>
<keyword evidence="2" id="KW-0472">Membrane</keyword>
<evidence type="ECO:0000256" key="2">
    <source>
        <dbReference type="SAM" id="Phobius"/>
    </source>
</evidence>
<protein>
    <recommendedName>
        <fullName evidence="3">DUF8017 domain-containing protein</fullName>
    </recommendedName>
</protein>
<feature type="transmembrane region" description="Helical" evidence="2">
    <location>
        <begin position="48"/>
        <end position="68"/>
    </location>
</feature>
<dbReference type="AlphaFoldDB" id="A0A7M3SU33"/>